<feature type="region of interest" description="Disordered" evidence="1">
    <location>
        <begin position="453"/>
        <end position="474"/>
    </location>
</feature>
<accession>A0ABQ7FCI8</accession>
<feature type="region of interest" description="Disordered" evidence="1">
    <location>
        <begin position="298"/>
        <end position="325"/>
    </location>
</feature>
<evidence type="ECO:0000313" key="2">
    <source>
        <dbReference type="EMBL" id="KAF4406360.1"/>
    </source>
</evidence>
<organism evidence="2 3">
    <name type="scientific">Streptomyces lycii</name>
    <dbReference type="NCBI Taxonomy" id="2654337"/>
    <lineage>
        <taxon>Bacteria</taxon>
        <taxon>Bacillati</taxon>
        <taxon>Actinomycetota</taxon>
        <taxon>Actinomycetes</taxon>
        <taxon>Kitasatosporales</taxon>
        <taxon>Streptomycetaceae</taxon>
        <taxon>Streptomyces</taxon>
    </lineage>
</organism>
<gene>
    <name evidence="2" type="ORF">GCU69_25635</name>
</gene>
<evidence type="ECO:0000313" key="3">
    <source>
        <dbReference type="Proteomes" id="UP000621266"/>
    </source>
</evidence>
<sequence>MRPAAGPGRGLTPGALAGLQSSAGNAAVVGLLAGPVAVQRAVMDDRTWQSLSKHAVTGRSAALKAVDAALTAYHGAASTEGTTDEELHDRLSTLAETLVVWRQEKQQYTGGPPESGRADAAERLASEVEEERRALTLRLREGVPAGEEPGTDYQNLAVYQAGAMLSEAGAFTGASADERRQVVATMQQTVTKEADVRIAMMRAKITEAHRQFRAQGAGADTVGLFTAPEWYFKRPGTAFSRADKDHIVNEMLKLSAASPGMLIVPGSIVWGESSAAGTVLRNGAVAVMNGRIVHETTKRNESADVSGYHPSPEEAARNKRADRGLGARLKTNFERAGEAATDSSTFTMGNLTVSLEICLDHDKKRALEDWKNRGGPRPHLQILVSAGSRLGKAVVRNQGVGTSNDALDLSSREREGVGALRQVHVIGERRPDTRMIGPHELEQHTPYRARPAAPVEGAAPAEGDAPAPVPQDQVTEQRRLEDHADLQTLFMGIYRLPG</sequence>
<reference evidence="2 3" key="1">
    <citation type="submission" date="2019-10" db="EMBL/GenBank/DDBJ databases">
        <title>Streptomyces tenebrisbrunneis sp.nov., an endogenous actinomycete isolated from of Lycium ruthenicum.</title>
        <authorList>
            <person name="Ma L."/>
        </authorList>
    </citation>
    <scope>NUCLEOTIDE SEQUENCE [LARGE SCALE GENOMIC DNA]</scope>
    <source>
        <strain evidence="2 3">TRM 66187</strain>
    </source>
</reference>
<feature type="compositionally biased region" description="Low complexity" evidence="1">
    <location>
        <begin position="453"/>
        <end position="466"/>
    </location>
</feature>
<evidence type="ECO:0000256" key="1">
    <source>
        <dbReference type="SAM" id="MobiDB-lite"/>
    </source>
</evidence>
<proteinExistence type="predicted"/>
<comment type="caution">
    <text evidence="2">The sequence shown here is derived from an EMBL/GenBank/DDBJ whole genome shotgun (WGS) entry which is preliminary data.</text>
</comment>
<name>A0ABQ7FCI8_9ACTN</name>
<protein>
    <submittedName>
        <fullName evidence="2">Uncharacterized protein</fullName>
    </submittedName>
</protein>
<feature type="compositionally biased region" description="Basic and acidic residues" evidence="1">
    <location>
        <begin position="311"/>
        <end position="325"/>
    </location>
</feature>
<keyword evidence="3" id="KW-1185">Reference proteome</keyword>
<dbReference type="EMBL" id="WHPN01000373">
    <property type="protein sequence ID" value="KAF4406360.1"/>
    <property type="molecule type" value="Genomic_DNA"/>
</dbReference>
<dbReference type="RefSeq" id="WP_156207271.1">
    <property type="nucleotide sequence ID" value="NZ_WHPN01000373.1"/>
</dbReference>
<dbReference type="Proteomes" id="UP000621266">
    <property type="component" value="Unassembled WGS sequence"/>
</dbReference>